<evidence type="ECO:0000256" key="1">
    <source>
        <dbReference type="ARBA" id="ARBA00006499"/>
    </source>
</evidence>
<comment type="caution">
    <text evidence="4">The sequence shown here is derived from an EMBL/GenBank/DDBJ whole genome shotgun (WGS) entry which is preliminary data.</text>
</comment>
<dbReference type="InterPro" id="IPR050565">
    <property type="entry name" value="LYPA1-2/EST-like"/>
</dbReference>
<dbReference type="EMBL" id="PFFQ01000047">
    <property type="protein sequence ID" value="PIW15690.1"/>
    <property type="molecule type" value="Genomic_DNA"/>
</dbReference>
<dbReference type="Pfam" id="PF02230">
    <property type="entry name" value="Abhydrolase_2"/>
    <property type="match status" value="1"/>
</dbReference>
<evidence type="ECO:0000256" key="2">
    <source>
        <dbReference type="ARBA" id="ARBA00022801"/>
    </source>
</evidence>
<gene>
    <name evidence="4" type="ORF">COW36_16265</name>
</gene>
<dbReference type="PANTHER" id="PTHR10655:SF17">
    <property type="entry name" value="LYSOPHOSPHOLIPASE-LIKE PROTEIN 1"/>
    <property type="match status" value="1"/>
</dbReference>
<proteinExistence type="inferred from homology"/>
<evidence type="ECO:0000259" key="3">
    <source>
        <dbReference type="Pfam" id="PF02230"/>
    </source>
</evidence>
<reference evidence="4 5" key="1">
    <citation type="submission" date="2017-09" db="EMBL/GenBank/DDBJ databases">
        <title>Depth-based differentiation of microbial function through sediment-hosted aquifers and enrichment of novel symbionts in the deep terrestrial subsurface.</title>
        <authorList>
            <person name="Probst A.J."/>
            <person name="Ladd B."/>
            <person name="Jarett J.K."/>
            <person name="Geller-Mcgrath D.E."/>
            <person name="Sieber C.M."/>
            <person name="Emerson J.B."/>
            <person name="Anantharaman K."/>
            <person name="Thomas B.C."/>
            <person name="Malmstrom R."/>
            <person name="Stieglmeier M."/>
            <person name="Klingl A."/>
            <person name="Woyke T."/>
            <person name="Ryan C.M."/>
            <person name="Banfield J.F."/>
        </authorList>
    </citation>
    <scope>NUCLEOTIDE SEQUENCE [LARGE SCALE GENOMIC DNA]</scope>
    <source>
        <strain evidence="4">CG17_big_fil_post_rev_8_21_14_2_50_48_46</strain>
    </source>
</reference>
<dbReference type="InterPro" id="IPR029058">
    <property type="entry name" value="AB_hydrolase_fold"/>
</dbReference>
<evidence type="ECO:0000313" key="5">
    <source>
        <dbReference type="Proteomes" id="UP000231019"/>
    </source>
</evidence>
<dbReference type="PANTHER" id="PTHR10655">
    <property type="entry name" value="LYSOPHOSPHOLIPASE-RELATED"/>
    <property type="match status" value="1"/>
</dbReference>
<feature type="domain" description="Phospholipase/carboxylesterase/thioesterase" evidence="3">
    <location>
        <begin position="12"/>
        <end position="214"/>
    </location>
</feature>
<name>A0A2M7G2R2_9BACT</name>
<dbReference type="AlphaFoldDB" id="A0A2M7G2R2"/>
<dbReference type="GO" id="GO:0016787">
    <property type="term" value="F:hydrolase activity"/>
    <property type="evidence" value="ECO:0007669"/>
    <property type="project" value="UniProtKB-KW"/>
</dbReference>
<dbReference type="Proteomes" id="UP000231019">
    <property type="component" value="Unassembled WGS sequence"/>
</dbReference>
<organism evidence="4 5">
    <name type="scientific">bacterium (Candidatus Blackallbacteria) CG17_big_fil_post_rev_8_21_14_2_50_48_46</name>
    <dbReference type="NCBI Taxonomy" id="2014261"/>
    <lineage>
        <taxon>Bacteria</taxon>
        <taxon>Candidatus Blackallbacteria</taxon>
    </lineage>
</organism>
<comment type="similarity">
    <text evidence="1">Belongs to the AB hydrolase superfamily. AB hydrolase 2 family.</text>
</comment>
<keyword evidence="2" id="KW-0378">Hydrolase</keyword>
<dbReference type="Gene3D" id="3.40.50.1820">
    <property type="entry name" value="alpha/beta hydrolase"/>
    <property type="match status" value="1"/>
</dbReference>
<evidence type="ECO:0000313" key="4">
    <source>
        <dbReference type="EMBL" id="PIW15690.1"/>
    </source>
</evidence>
<sequence>MPLLPHLERYSISKDQPVVGTVIWLHGLGASGHDFEPLVPLLGLKQNLRFLFPHAPERAVTINGGMVMPSWYDILSLGMLRQVSWPEVENSVQAVKDYLEAEAEKGIPSERIILAGFSQGGAIVLQTALRLEKPLAGILALSTYLLDLEKVPSAQTSPNAQTPLEMHHGLYDPVVPLALAERSRTALKEAGYPINWQTYPMEHAVCDLQIRDLARWYQARAEEIARKAIQV</sequence>
<accession>A0A2M7G2R2</accession>
<protein>
    <submittedName>
        <fullName evidence="4">Carboxylesterase</fullName>
    </submittedName>
</protein>
<dbReference type="SUPFAM" id="SSF53474">
    <property type="entry name" value="alpha/beta-Hydrolases"/>
    <property type="match status" value="1"/>
</dbReference>
<dbReference type="InterPro" id="IPR003140">
    <property type="entry name" value="PLipase/COase/thioEstase"/>
</dbReference>